<evidence type="ECO:0000313" key="3">
    <source>
        <dbReference type="EMBL" id="AGK62205.1"/>
    </source>
</evidence>
<dbReference type="AlphaFoldDB" id="N0BPC0"/>
<dbReference type="EMBL" id="CP005290">
    <property type="protein sequence ID" value="AGK62205.1"/>
    <property type="molecule type" value="Genomic_DNA"/>
</dbReference>
<dbReference type="GeneID" id="15393884"/>
<feature type="domain" description="DUF6834" evidence="1">
    <location>
        <begin position="99"/>
        <end position="227"/>
    </location>
</feature>
<dbReference type="KEGG" id="ast:Asulf_02252"/>
<dbReference type="Gene3D" id="1.10.3400.10">
    <property type="entry name" value="af_2093 domain like"/>
    <property type="match status" value="1"/>
</dbReference>
<evidence type="ECO:0000313" key="4">
    <source>
        <dbReference type="Proteomes" id="UP000013307"/>
    </source>
</evidence>
<accession>N0BPC0</accession>
<dbReference type="Proteomes" id="UP000013307">
    <property type="component" value="Chromosome"/>
</dbReference>
<dbReference type="eggNOG" id="arCOG07535">
    <property type="taxonomic scope" value="Archaea"/>
</dbReference>
<dbReference type="Pfam" id="PF20897">
    <property type="entry name" value="DUF6846"/>
    <property type="match status" value="1"/>
</dbReference>
<protein>
    <submittedName>
        <fullName evidence="3">Uncharacterized protein</fullName>
    </submittedName>
</protein>
<feature type="domain" description="DUF6846" evidence="2">
    <location>
        <begin position="6"/>
        <end position="97"/>
    </location>
</feature>
<reference evidence="3 4" key="1">
    <citation type="journal article" date="2013" name="Genome Announc.">
        <title>Complete Genome Sequence of the Thermophilic and Facultatively Chemolithoautotrophic Sulfate Reducer Archaeoglobus sulfaticallidus Strain PM70-1T.</title>
        <authorList>
            <person name="Stokke R."/>
            <person name="Hocking W.P."/>
            <person name="Steinsbu B.O."/>
            <person name="Steen I.H."/>
        </authorList>
    </citation>
    <scope>NUCLEOTIDE SEQUENCE [LARGE SCALE GENOMIC DNA]</scope>
    <source>
        <strain evidence="3">PM70-1</strain>
    </source>
</reference>
<evidence type="ECO:0000259" key="1">
    <source>
        <dbReference type="Pfam" id="PF20755"/>
    </source>
</evidence>
<dbReference type="CDD" id="cd22184">
    <property type="entry name" value="Af2093-like"/>
    <property type="match status" value="1"/>
</dbReference>
<dbReference type="InterPro" id="IPR049264">
    <property type="entry name" value="DUF6846"/>
</dbReference>
<dbReference type="OrthoDB" id="148242at2157"/>
<evidence type="ECO:0000259" key="2">
    <source>
        <dbReference type="Pfam" id="PF20897"/>
    </source>
</evidence>
<sequence length="246" mass="28366">MEVIPKILLELSGLLGEVVTEEEIKAKTPRAVLRVLGNEAAGIENIEDIEGVVVESLLDTPYSISSPHYSEKLSLNGVDFYHIHVCKPSKDDLEEAYDEYLRGKRFIEIRDRMLETSDSFFQGYHAEGSLLRKYTGKTTVYVFFSLMDYVFEDVDYHLNLAESLNGNYVVIVPTEKTPEKFVKFFKLYSEKAKKCGLKIWVCNIQDGYLDPFIVYPRDLNLVRRFRNPKIASLIASMWRVNVEKID</sequence>
<proteinExistence type="predicted"/>
<dbReference type="RefSeq" id="WP_015591801.1">
    <property type="nucleotide sequence ID" value="NC_021169.1"/>
</dbReference>
<dbReference type="InterPro" id="IPR023291">
    <property type="entry name" value="Af2093-N"/>
</dbReference>
<gene>
    <name evidence="3" type="ORF">Asulf_02252</name>
</gene>
<dbReference type="HOGENOM" id="CLU_1113837_0_0_2"/>
<dbReference type="STRING" id="387631.Asulf_02252"/>
<dbReference type="InterPro" id="IPR049265">
    <property type="entry name" value="DUF6834"/>
</dbReference>
<keyword evidence="4" id="KW-1185">Reference proteome</keyword>
<dbReference type="Pfam" id="PF20755">
    <property type="entry name" value="DUF6834_C"/>
    <property type="match status" value="1"/>
</dbReference>
<dbReference type="InterPro" id="IPR049266">
    <property type="entry name" value="AF2093-like_C_sf"/>
</dbReference>
<organism evidence="3 4">
    <name type="scientific">Archaeoglobus sulfaticallidus PM70-1</name>
    <dbReference type="NCBI Taxonomy" id="387631"/>
    <lineage>
        <taxon>Archaea</taxon>
        <taxon>Methanobacteriati</taxon>
        <taxon>Methanobacteriota</taxon>
        <taxon>Archaeoglobi</taxon>
        <taxon>Archaeoglobales</taxon>
        <taxon>Archaeoglobaceae</taxon>
        <taxon>Archaeoglobus</taxon>
    </lineage>
</organism>
<dbReference type="InterPro" id="IPR049429">
    <property type="entry name" value="AF2093-like"/>
</dbReference>
<dbReference type="Gene3D" id="3.40.50.10670">
    <property type="entry name" value="af2093 domain"/>
    <property type="match status" value="1"/>
</dbReference>
<name>N0BPC0_9EURY</name>